<gene>
    <name evidence="2" type="ORF">PHMEG_00021734</name>
</gene>
<dbReference type="GO" id="GO:0003964">
    <property type="term" value="F:RNA-directed DNA polymerase activity"/>
    <property type="evidence" value="ECO:0007669"/>
    <property type="project" value="UniProtKB-KW"/>
</dbReference>
<keyword evidence="2" id="KW-0695">RNA-directed DNA polymerase</keyword>
<organism evidence="2 3">
    <name type="scientific">Phytophthora megakarya</name>
    <dbReference type="NCBI Taxonomy" id="4795"/>
    <lineage>
        <taxon>Eukaryota</taxon>
        <taxon>Sar</taxon>
        <taxon>Stramenopiles</taxon>
        <taxon>Oomycota</taxon>
        <taxon>Peronosporomycetes</taxon>
        <taxon>Peronosporales</taxon>
        <taxon>Peronosporaceae</taxon>
        <taxon>Phytophthora</taxon>
    </lineage>
</organism>
<feature type="domain" description="Reverse transcriptase" evidence="1">
    <location>
        <begin position="15"/>
        <end position="117"/>
    </location>
</feature>
<reference evidence="3" key="1">
    <citation type="submission" date="2017-03" db="EMBL/GenBank/DDBJ databases">
        <title>Phytopthora megakarya and P. palmivora, two closely related causual agents of cacao black pod achieved similar genome size and gene model numbers by different mechanisms.</title>
        <authorList>
            <person name="Ali S."/>
            <person name="Shao J."/>
            <person name="Larry D.J."/>
            <person name="Kronmiller B."/>
            <person name="Shen D."/>
            <person name="Strem M.D."/>
            <person name="Melnick R.L."/>
            <person name="Guiltinan M.J."/>
            <person name="Tyler B.M."/>
            <person name="Meinhardt L.W."/>
            <person name="Bailey B.A."/>
        </authorList>
    </citation>
    <scope>NUCLEOTIDE SEQUENCE [LARGE SCALE GENOMIC DNA]</scope>
    <source>
        <strain evidence="3">zdho120</strain>
    </source>
</reference>
<dbReference type="Gene3D" id="3.30.70.270">
    <property type="match status" value="1"/>
</dbReference>
<dbReference type="InterPro" id="IPR000477">
    <property type="entry name" value="RT_dom"/>
</dbReference>
<evidence type="ECO:0000313" key="2">
    <source>
        <dbReference type="EMBL" id="OWZ06064.1"/>
    </source>
</evidence>
<dbReference type="AlphaFoldDB" id="A0A225VLT8"/>
<dbReference type="InterPro" id="IPR043128">
    <property type="entry name" value="Rev_trsase/Diguanyl_cyclase"/>
</dbReference>
<dbReference type="OrthoDB" id="124337at2759"/>
<dbReference type="PANTHER" id="PTHR24559:SF444">
    <property type="entry name" value="REVERSE TRANSCRIPTASE DOMAIN-CONTAINING PROTEIN"/>
    <property type="match status" value="1"/>
</dbReference>
<comment type="caution">
    <text evidence="2">The sequence shown here is derived from an EMBL/GenBank/DDBJ whole genome shotgun (WGS) entry which is preliminary data.</text>
</comment>
<dbReference type="InterPro" id="IPR053134">
    <property type="entry name" value="RNA-dir_DNA_polymerase"/>
</dbReference>
<accession>A0A225VLT8</accession>
<protein>
    <submittedName>
        <fullName evidence="2">Reverse transcriptase</fullName>
    </submittedName>
</protein>
<sequence length="145" mass="16725">MPRKEDIFDSMCKGRLRKQDVPYTAFSTPDAQFEYLVTLMGLSCSPTAFNHLTQKGFADQSSFYNAYFDDLFVYTETNDMEDHLVALEKVLERCKEERVYIKLSKCTFCAWEIPCLGDFIGIHDIRMDPDNVRSDPELAKASHEA</sequence>
<keyword evidence="2" id="KW-0808">Transferase</keyword>
<keyword evidence="3" id="KW-1185">Reference proteome</keyword>
<dbReference type="SUPFAM" id="SSF56672">
    <property type="entry name" value="DNA/RNA polymerases"/>
    <property type="match status" value="1"/>
</dbReference>
<name>A0A225VLT8_9STRA</name>
<dbReference type="PANTHER" id="PTHR24559">
    <property type="entry name" value="TRANSPOSON TY3-I GAG-POL POLYPROTEIN"/>
    <property type="match status" value="1"/>
</dbReference>
<keyword evidence="2" id="KW-0548">Nucleotidyltransferase</keyword>
<proteinExistence type="predicted"/>
<evidence type="ECO:0000313" key="3">
    <source>
        <dbReference type="Proteomes" id="UP000198211"/>
    </source>
</evidence>
<evidence type="ECO:0000259" key="1">
    <source>
        <dbReference type="Pfam" id="PF00078"/>
    </source>
</evidence>
<dbReference type="CDD" id="cd01647">
    <property type="entry name" value="RT_LTR"/>
    <property type="match status" value="1"/>
</dbReference>
<dbReference type="InterPro" id="IPR043502">
    <property type="entry name" value="DNA/RNA_pol_sf"/>
</dbReference>
<dbReference type="Pfam" id="PF00078">
    <property type="entry name" value="RVT_1"/>
    <property type="match status" value="1"/>
</dbReference>
<dbReference type="Proteomes" id="UP000198211">
    <property type="component" value="Unassembled WGS sequence"/>
</dbReference>
<dbReference type="EMBL" id="NBNE01004132">
    <property type="protein sequence ID" value="OWZ06064.1"/>
    <property type="molecule type" value="Genomic_DNA"/>
</dbReference>